<reference evidence="2 3" key="1">
    <citation type="journal article" date="2021" name="Front. Microbiol.">
        <title>Comprehensive Comparative Genomics and Phenotyping of Methylobacterium Species.</title>
        <authorList>
            <person name="Alessa O."/>
            <person name="Ogura Y."/>
            <person name="Fujitani Y."/>
            <person name="Takami H."/>
            <person name="Hayashi T."/>
            <person name="Sahin N."/>
            <person name="Tani A."/>
        </authorList>
    </citation>
    <scope>NUCLEOTIDE SEQUENCE [LARGE SCALE GENOMIC DNA]</scope>
    <source>
        <strain evidence="2 3">DSM 23679</strain>
    </source>
</reference>
<protein>
    <submittedName>
        <fullName evidence="2">Uncharacterized protein</fullName>
    </submittedName>
</protein>
<gene>
    <name evidence="2" type="ORF">AFCDBAGC_3597</name>
</gene>
<proteinExistence type="predicted"/>
<accession>A0ABQ4QKE0</accession>
<organism evidence="2 3">
    <name type="scientific">Methylobacterium cerastii</name>
    <dbReference type="NCBI Taxonomy" id="932741"/>
    <lineage>
        <taxon>Bacteria</taxon>
        <taxon>Pseudomonadati</taxon>
        <taxon>Pseudomonadota</taxon>
        <taxon>Alphaproteobacteria</taxon>
        <taxon>Hyphomicrobiales</taxon>
        <taxon>Methylobacteriaceae</taxon>
        <taxon>Methylobacterium</taxon>
    </lineage>
</organism>
<keyword evidence="3" id="KW-1185">Reference proteome</keyword>
<dbReference type="EMBL" id="BPQG01000054">
    <property type="protein sequence ID" value="GJD45720.1"/>
    <property type="molecule type" value="Genomic_DNA"/>
</dbReference>
<evidence type="ECO:0000313" key="3">
    <source>
        <dbReference type="Proteomes" id="UP001055117"/>
    </source>
</evidence>
<comment type="caution">
    <text evidence="2">The sequence shown here is derived from an EMBL/GenBank/DDBJ whole genome shotgun (WGS) entry which is preliminary data.</text>
</comment>
<feature type="region of interest" description="Disordered" evidence="1">
    <location>
        <begin position="1"/>
        <end position="71"/>
    </location>
</feature>
<evidence type="ECO:0000313" key="2">
    <source>
        <dbReference type="EMBL" id="GJD45720.1"/>
    </source>
</evidence>
<evidence type="ECO:0000256" key="1">
    <source>
        <dbReference type="SAM" id="MobiDB-lite"/>
    </source>
</evidence>
<sequence length="110" mass="11326">MMQIGTIERVGTVRATVGPQAPGSESQSSEPQEASGSKVSAPTRALVAIAGGRDEAAQDVPTPRARGGTRPLAGFLTQVIVASDPTLRPSRLERTGIAAARYAETARLTA</sequence>
<feature type="compositionally biased region" description="Low complexity" evidence="1">
    <location>
        <begin position="18"/>
        <end position="37"/>
    </location>
</feature>
<name>A0ABQ4QKE0_9HYPH</name>
<dbReference type="Proteomes" id="UP001055117">
    <property type="component" value="Unassembled WGS sequence"/>
</dbReference>